<evidence type="ECO:0008006" key="5">
    <source>
        <dbReference type="Google" id="ProtNLM"/>
    </source>
</evidence>
<protein>
    <recommendedName>
        <fullName evidence="5">Lipoprotein</fullName>
    </recommendedName>
</protein>
<feature type="region of interest" description="Disordered" evidence="1">
    <location>
        <begin position="21"/>
        <end position="69"/>
    </location>
</feature>
<comment type="caution">
    <text evidence="3">The sequence shown here is derived from an EMBL/GenBank/DDBJ whole genome shotgun (WGS) entry which is preliminary data.</text>
</comment>
<evidence type="ECO:0000256" key="1">
    <source>
        <dbReference type="SAM" id="MobiDB-lite"/>
    </source>
</evidence>
<name>A0ABV9SID2_9ACTN</name>
<dbReference type="Proteomes" id="UP001595858">
    <property type="component" value="Unassembled WGS sequence"/>
</dbReference>
<gene>
    <name evidence="3" type="ORF">ACFPCZ_09520</name>
</gene>
<sequence>MRGAERAVAAAAVVAMTAGVVAGCGGDGGGADTPTSSPPTADAGGSTAPSPEQASEGGMNGVWESADDSGIRTLTVVGEMVRTEGDPACPGTLTPAQSGSTARIELDCEPPDPGHEAGTAALNAEDDHLIVTWDDADGMPEAFTRTEKKPVIEE</sequence>
<accession>A0ABV9SID2</accession>
<feature type="signal peptide" evidence="2">
    <location>
        <begin position="1"/>
        <end position="22"/>
    </location>
</feature>
<reference evidence="4" key="1">
    <citation type="journal article" date="2019" name="Int. J. Syst. Evol. Microbiol.">
        <title>The Global Catalogue of Microorganisms (GCM) 10K type strain sequencing project: providing services to taxonomists for standard genome sequencing and annotation.</title>
        <authorList>
            <consortium name="The Broad Institute Genomics Platform"/>
            <consortium name="The Broad Institute Genome Sequencing Center for Infectious Disease"/>
            <person name="Wu L."/>
            <person name="Ma J."/>
        </authorList>
    </citation>
    <scope>NUCLEOTIDE SEQUENCE [LARGE SCALE GENOMIC DNA]</scope>
    <source>
        <strain evidence="4">CGMCC 4.7304</strain>
    </source>
</reference>
<dbReference type="EMBL" id="JBHSIY010000006">
    <property type="protein sequence ID" value="MFC4866871.1"/>
    <property type="molecule type" value="Genomic_DNA"/>
</dbReference>
<keyword evidence="4" id="KW-1185">Reference proteome</keyword>
<keyword evidence="2" id="KW-0732">Signal</keyword>
<proteinExistence type="predicted"/>
<dbReference type="RefSeq" id="WP_344143415.1">
    <property type="nucleotide sequence ID" value="NZ_BAAAQI010000007.1"/>
</dbReference>
<feature type="chain" id="PRO_5046635051" description="Lipoprotein" evidence="2">
    <location>
        <begin position="23"/>
        <end position="154"/>
    </location>
</feature>
<feature type="compositionally biased region" description="Gly residues" evidence="1">
    <location>
        <begin position="22"/>
        <end position="31"/>
    </location>
</feature>
<organism evidence="3 4">
    <name type="scientific">Streptomonospora arabica</name>
    <dbReference type="NCBI Taxonomy" id="412417"/>
    <lineage>
        <taxon>Bacteria</taxon>
        <taxon>Bacillati</taxon>
        <taxon>Actinomycetota</taxon>
        <taxon>Actinomycetes</taxon>
        <taxon>Streptosporangiales</taxon>
        <taxon>Nocardiopsidaceae</taxon>
        <taxon>Streptomonospora</taxon>
    </lineage>
</organism>
<dbReference type="PROSITE" id="PS51257">
    <property type="entry name" value="PROKAR_LIPOPROTEIN"/>
    <property type="match status" value="1"/>
</dbReference>
<evidence type="ECO:0000313" key="3">
    <source>
        <dbReference type="EMBL" id="MFC4866871.1"/>
    </source>
</evidence>
<evidence type="ECO:0000256" key="2">
    <source>
        <dbReference type="SAM" id="SignalP"/>
    </source>
</evidence>
<evidence type="ECO:0000313" key="4">
    <source>
        <dbReference type="Proteomes" id="UP001595858"/>
    </source>
</evidence>